<proteinExistence type="predicted"/>
<keyword evidence="2" id="KW-1185">Reference proteome</keyword>
<accession>A0A4S8L7A0</accession>
<dbReference type="OrthoDB" id="3194780at2759"/>
<feature type="non-terminal residue" evidence="1">
    <location>
        <position position="1"/>
    </location>
</feature>
<evidence type="ECO:0000313" key="1">
    <source>
        <dbReference type="EMBL" id="THU84380.1"/>
    </source>
</evidence>
<sequence>KEGNEVHQVKAYREIRPNCFSLFLFLTYLASVKRFIIFVDTYANTDRQAKSEQKILNKMEAAGLIAKIEIPRPLRFNFEDLCQLYPPYHCFQRSHMFLFWKRELNISFSLSK</sequence>
<evidence type="ECO:0000313" key="2">
    <source>
        <dbReference type="Proteomes" id="UP000297245"/>
    </source>
</evidence>
<gene>
    <name evidence="1" type="ORF">K435DRAFT_687625</name>
</gene>
<name>A0A4S8L7A0_DENBC</name>
<dbReference type="EMBL" id="ML179603">
    <property type="protein sequence ID" value="THU84380.1"/>
    <property type="molecule type" value="Genomic_DNA"/>
</dbReference>
<protein>
    <submittedName>
        <fullName evidence="1">Uncharacterized protein</fullName>
    </submittedName>
</protein>
<dbReference type="AlphaFoldDB" id="A0A4S8L7A0"/>
<dbReference type="Proteomes" id="UP000297245">
    <property type="component" value="Unassembled WGS sequence"/>
</dbReference>
<organism evidence="1 2">
    <name type="scientific">Dendrothele bispora (strain CBS 962.96)</name>
    <dbReference type="NCBI Taxonomy" id="1314807"/>
    <lineage>
        <taxon>Eukaryota</taxon>
        <taxon>Fungi</taxon>
        <taxon>Dikarya</taxon>
        <taxon>Basidiomycota</taxon>
        <taxon>Agaricomycotina</taxon>
        <taxon>Agaricomycetes</taxon>
        <taxon>Agaricomycetidae</taxon>
        <taxon>Agaricales</taxon>
        <taxon>Agaricales incertae sedis</taxon>
        <taxon>Dendrothele</taxon>
    </lineage>
</organism>
<reference evidence="1 2" key="1">
    <citation type="journal article" date="2019" name="Nat. Ecol. Evol.">
        <title>Megaphylogeny resolves global patterns of mushroom evolution.</title>
        <authorList>
            <person name="Varga T."/>
            <person name="Krizsan K."/>
            <person name="Foldi C."/>
            <person name="Dima B."/>
            <person name="Sanchez-Garcia M."/>
            <person name="Sanchez-Ramirez S."/>
            <person name="Szollosi G.J."/>
            <person name="Szarkandi J.G."/>
            <person name="Papp V."/>
            <person name="Albert L."/>
            <person name="Andreopoulos W."/>
            <person name="Angelini C."/>
            <person name="Antonin V."/>
            <person name="Barry K.W."/>
            <person name="Bougher N.L."/>
            <person name="Buchanan P."/>
            <person name="Buyck B."/>
            <person name="Bense V."/>
            <person name="Catcheside P."/>
            <person name="Chovatia M."/>
            <person name="Cooper J."/>
            <person name="Damon W."/>
            <person name="Desjardin D."/>
            <person name="Finy P."/>
            <person name="Geml J."/>
            <person name="Haridas S."/>
            <person name="Hughes K."/>
            <person name="Justo A."/>
            <person name="Karasinski D."/>
            <person name="Kautmanova I."/>
            <person name="Kiss B."/>
            <person name="Kocsube S."/>
            <person name="Kotiranta H."/>
            <person name="LaButti K.M."/>
            <person name="Lechner B.E."/>
            <person name="Liimatainen K."/>
            <person name="Lipzen A."/>
            <person name="Lukacs Z."/>
            <person name="Mihaltcheva S."/>
            <person name="Morgado L.N."/>
            <person name="Niskanen T."/>
            <person name="Noordeloos M.E."/>
            <person name="Ohm R.A."/>
            <person name="Ortiz-Santana B."/>
            <person name="Ovrebo C."/>
            <person name="Racz N."/>
            <person name="Riley R."/>
            <person name="Savchenko A."/>
            <person name="Shiryaev A."/>
            <person name="Soop K."/>
            <person name="Spirin V."/>
            <person name="Szebenyi C."/>
            <person name="Tomsovsky M."/>
            <person name="Tulloss R.E."/>
            <person name="Uehling J."/>
            <person name="Grigoriev I.V."/>
            <person name="Vagvolgyi C."/>
            <person name="Papp T."/>
            <person name="Martin F.M."/>
            <person name="Miettinen O."/>
            <person name="Hibbett D.S."/>
            <person name="Nagy L.G."/>
        </authorList>
    </citation>
    <scope>NUCLEOTIDE SEQUENCE [LARGE SCALE GENOMIC DNA]</scope>
    <source>
        <strain evidence="1 2">CBS 962.96</strain>
    </source>
</reference>